<feature type="domain" description="DUF2846" evidence="1">
    <location>
        <begin position="42"/>
        <end position="127"/>
    </location>
</feature>
<dbReference type="AlphaFoldDB" id="A0A382ISI4"/>
<gene>
    <name evidence="2" type="ORF">METZ01_LOCUS255083</name>
</gene>
<dbReference type="PROSITE" id="PS51257">
    <property type="entry name" value="PROKAR_LIPOPROTEIN"/>
    <property type="match status" value="1"/>
</dbReference>
<dbReference type="InterPro" id="IPR016596">
    <property type="entry name" value="UCP012335"/>
</dbReference>
<organism evidence="2">
    <name type="scientific">marine metagenome</name>
    <dbReference type="NCBI Taxonomy" id="408172"/>
    <lineage>
        <taxon>unclassified sequences</taxon>
        <taxon>metagenomes</taxon>
        <taxon>ecological metagenomes</taxon>
    </lineage>
</organism>
<sequence length="154" mass="16815">MRTTITCAALLLSYLAMTGCASVPMEGMEETSIAKKFNPPVEGSSGLYIYRPSSLGGALKKDIWVDGKCIGESAPYVFFYEEVEGDKSHKVSTESEFSPNDLIVKVKSGMHYFIRQYIKFGVFVGGAGLELVDEEKGKKEVSELDMATKGTCSK</sequence>
<dbReference type="Pfam" id="PF11008">
    <property type="entry name" value="DUF2846"/>
    <property type="match status" value="1"/>
</dbReference>
<accession>A0A382ISI4</accession>
<evidence type="ECO:0000259" key="1">
    <source>
        <dbReference type="Pfam" id="PF11008"/>
    </source>
</evidence>
<name>A0A382ISI4_9ZZZZ</name>
<evidence type="ECO:0000313" key="2">
    <source>
        <dbReference type="EMBL" id="SVC02229.1"/>
    </source>
</evidence>
<proteinExistence type="predicted"/>
<protein>
    <recommendedName>
        <fullName evidence="1">DUF2846 domain-containing protein</fullName>
    </recommendedName>
</protein>
<dbReference type="PIRSF" id="PIRSF012335">
    <property type="entry name" value="UCP012335"/>
    <property type="match status" value="1"/>
</dbReference>
<dbReference type="InterPro" id="IPR022548">
    <property type="entry name" value="DUF2846"/>
</dbReference>
<dbReference type="EMBL" id="UINC01069107">
    <property type="protein sequence ID" value="SVC02229.1"/>
    <property type="molecule type" value="Genomic_DNA"/>
</dbReference>
<reference evidence="2" key="1">
    <citation type="submission" date="2018-05" db="EMBL/GenBank/DDBJ databases">
        <authorList>
            <person name="Lanie J.A."/>
            <person name="Ng W.-L."/>
            <person name="Kazmierczak K.M."/>
            <person name="Andrzejewski T.M."/>
            <person name="Davidsen T.M."/>
            <person name="Wayne K.J."/>
            <person name="Tettelin H."/>
            <person name="Glass J.I."/>
            <person name="Rusch D."/>
            <person name="Podicherti R."/>
            <person name="Tsui H.-C.T."/>
            <person name="Winkler M.E."/>
        </authorList>
    </citation>
    <scope>NUCLEOTIDE SEQUENCE</scope>
</reference>